<dbReference type="Gene3D" id="3.30.420.60">
    <property type="entry name" value="eRF1 domain 2"/>
    <property type="match status" value="1"/>
</dbReference>
<dbReference type="FunFam" id="2.30.30.870:FF:000001">
    <property type="entry name" value="Protein pelota homolog"/>
    <property type="match status" value="1"/>
</dbReference>
<evidence type="ECO:0000256" key="3">
    <source>
        <dbReference type="ARBA" id="ARBA00009504"/>
    </source>
</evidence>
<proteinExistence type="inferred from homology"/>
<evidence type="ECO:0000313" key="9">
    <source>
        <dbReference type="WBParaSite" id="nRc.2.0.1.t21112-RA"/>
    </source>
</evidence>
<dbReference type="SUPFAM" id="SSF159065">
    <property type="entry name" value="Dom34/Pelota N-terminal domain-like"/>
    <property type="match status" value="1"/>
</dbReference>
<dbReference type="SUPFAM" id="SSF53137">
    <property type="entry name" value="Translational machinery components"/>
    <property type="match status" value="1"/>
</dbReference>
<dbReference type="GO" id="GO:0071025">
    <property type="term" value="P:RNA surveillance"/>
    <property type="evidence" value="ECO:0007669"/>
    <property type="project" value="InterPro"/>
</dbReference>
<comment type="cofactor">
    <cofactor evidence="1">
        <name>a divalent metal cation</name>
        <dbReference type="ChEBI" id="CHEBI:60240"/>
    </cofactor>
</comment>
<dbReference type="InterPro" id="IPR042226">
    <property type="entry name" value="eFR1_2_sf"/>
</dbReference>
<dbReference type="PANTHER" id="PTHR10853">
    <property type="entry name" value="PELOTA"/>
    <property type="match status" value="1"/>
</dbReference>
<dbReference type="InterPro" id="IPR004405">
    <property type="entry name" value="TF_pelota"/>
</dbReference>
<feature type="compositionally biased region" description="Polar residues" evidence="6">
    <location>
        <begin position="344"/>
        <end position="353"/>
    </location>
</feature>
<sequence>MRLVNKQFDKDGCGHVTLIPEDAEDMWHCYNLIQEGDLLRSSTIRKVTTESSTGSTTSQRVHTVLKIAVESVNYDTHSGTLHVKGRNTEENPHVKMGAYHTLDLELNRKFTLNKTCWDSIYIERVDMACDPGLNRFFDNIIQAIVRHIDFDIVKCVLIASPGFLKEQFFDYLMQQASKDGNKILLDNRPKFLLVHSSSGFKHALKEVLADPQVASKLSDTKASNEVKTLETFFETLQNEPGRAYYGFAHVNRAKEAQAIESLLVTDSLFRSKDLDQRKKYVNLVEEVKEQGGLVKLFSSLHVSGEQLQQLCGVAAILRFPMPEIEEELELEDDENEETEDVGRTDNNNVDHAA</sequence>
<dbReference type="Proteomes" id="UP000887565">
    <property type="component" value="Unplaced"/>
</dbReference>
<dbReference type="GO" id="GO:0005737">
    <property type="term" value="C:cytoplasm"/>
    <property type="evidence" value="ECO:0007669"/>
    <property type="project" value="UniProtKB-SubCell"/>
</dbReference>
<feature type="compositionally biased region" description="Acidic residues" evidence="6">
    <location>
        <begin position="326"/>
        <end position="339"/>
    </location>
</feature>
<dbReference type="WBParaSite" id="nRc.2.0.1.t21112-RA">
    <property type="protein sequence ID" value="nRc.2.0.1.t21112-RA"/>
    <property type="gene ID" value="nRc.2.0.1.g21112"/>
</dbReference>
<dbReference type="Gene3D" id="2.30.30.870">
    <property type="entry name" value="Pelota, domain A"/>
    <property type="match status" value="1"/>
</dbReference>
<accession>A0A915J3R7</accession>
<protein>
    <submittedName>
        <fullName evidence="9">ERF1 domain-containing protein</fullName>
    </submittedName>
</protein>
<reference evidence="9" key="1">
    <citation type="submission" date="2022-11" db="UniProtKB">
        <authorList>
            <consortium name="WormBaseParasite"/>
        </authorList>
    </citation>
    <scope>IDENTIFICATION</scope>
</reference>
<keyword evidence="4" id="KW-0963">Cytoplasm</keyword>
<dbReference type="InterPro" id="IPR029064">
    <property type="entry name" value="Ribosomal_eL30-like_sf"/>
</dbReference>
<organism evidence="8 9">
    <name type="scientific">Romanomermis culicivorax</name>
    <name type="common">Nematode worm</name>
    <dbReference type="NCBI Taxonomy" id="13658"/>
    <lineage>
        <taxon>Eukaryota</taxon>
        <taxon>Metazoa</taxon>
        <taxon>Ecdysozoa</taxon>
        <taxon>Nematoda</taxon>
        <taxon>Enoplea</taxon>
        <taxon>Dorylaimia</taxon>
        <taxon>Mermithida</taxon>
        <taxon>Mermithoidea</taxon>
        <taxon>Mermithidae</taxon>
        <taxon>Romanomermis</taxon>
    </lineage>
</organism>
<dbReference type="Gene3D" id="3.30.1330.30">
    <property type="match status" value="1"/>
</dbReference>
<dbReference type="Pfam" id="PF26356">
    <property type="entry name" value="Pelota_N"/>
    <property type="match status" value="1"/>
</dbReference>
<dbReference type="GO" id="GO:0046872">
    <property type="term" value="F:metal ion binding"/>
    <property type="evidence" value="ECO:0007669"/>
    <property type="project" value="UniProtKB-KW"/>
</dbReference>
<dbReference type="AlphaFoldDB" id="A0A915J3R7"/>
<feature type="region of interest" description="Disordered" evidence="6">
    <location>
        <begin position="326"/>
        <end position="353"/>
    </location>
</feature>
<dbReference type="InterPro" id="IPR058547">
    <property type="entry name" value="Pelota_N"/>
</dbReference>
<dbReference type="InterPro" id="IPR005142">
    <property type="entry name" value="eRF1_3"/>
</dbReference>
<keyword evidence="8" id="KW-1185">Reference proteome</keyword>
<dbReference type="GO" id="GO:0070481">
    <property type="term" value="P:nuclear-transcribed mRNA catabolic process, non-stop decay"/>
    <property type="evidence" value="ECO:0007669"/>
    <property type="project" value="InterPro"/>
</dbReference>
<evidence type="ECO:0000313" key="8">
    <source>
        <dbReference type="Proteomes" id="UP000887565"/>
    </source>
</evidence>
<dbReference type="GO" id="GO:0070966">
    <property type="term" value="P:nuclear-transcribed mRNA catabolic process, no-go decay"/>
    <property type="evidence" value="ECO:0007669"/>
    <property type="project" value="InterPro"/>
</dbReference>
<dbReference type="Pfam" id="PF03464">
    <property type="entry name" value="eRF1_2"/>
    <property type="match status" value="1"/>
</dbReference>
<dbReference type="Pfam" id="PF03465">
    <property type="entry name" value="eRF1_3"/>
    <property type="match status" value="1"/>
</dbReference>
<evidence type="ECO:0000256" key="6">
    <source>
        <dbReference type="SAM" id="MobiDB-lite"/>
    </source>
</evidence>
<dbReference type="SMART" id="SM01194">
    <property type="entry name" value="eRF1_1"/>
    <property type="match status" value="1"/>
</dbReference>
<evidence type="ECO:0000259" key="7">
    <source>
        <dbReference type="SMART" id="SM01194"/>
    </source>
</evidence>
<evidence type="ECO:0000256" key="2">
    <source>
        <dbReference type="ARBA" id="ARBA00004496"/>
    </source>
</evidence>
<dbReference type="OMA" id="DDLWHLK"/>
<comment type="similarity">
    <text evidence="3">Belongs to the eukaryotic release factor 1 family. Pelota subfamily.</text>
</comment>
<dbReference type="SUPFAM" id="SSF55315">
    <property type="entry name" value="L30e-like"/>
    <property type="match status" value="1"/>
</dbReference>
<name>A0A915J3R7_ROMCU</name>
<dbReference type="InterPro" id="IPR038069">
    <property type="entry name" value="Pelota/DOM34_N"/>
</dbReference>
<feature type="domain" description="eRF1/Pelota-like N-terminal" evidence="7">
    <location>
        <begin position="1"/>
        <end position="130"/>
    </location>
</feature>
<evidence type="ECO:0000256" key="1">
    <source>
        <dbReference type="ARBA" id="ARBA00001968"/>
    </source>
</evidence>
<dbReference type="GO" id="GO:0032790">
    <property type="term" value="P:ribosome disassembly"/>
    <property type="evidence" value="ECO:0007669"/>
    <property type="project" value="TreeGrafter"/>
</dbReference>
<keyword evidence="5" id="KW-0479">Metal-binding</keyword>
<dbReference type="GO" id="GO:0070651">
    <property type="term" value="P:nonfunctional rRNA decay"/>
    <property type="evidence" value="ECO:0007669"/>
    <property type="project" value="TreeGrafter"/>
</dbReference>
<dbReference type="InterPro" id="IPR005140">
    <property type="entry name" value="eRF1_Pelota-like_N"/>
</dbReference>
<dbReference type="FunFam" id="3.30.1330.30:FF:000008">
    <property type="entry name" value="Protein pelota homolog"/>
    <property type="match status" value="1"/>
</dbReference>
<evidence type="ECO:0000256" key="5">
    <source>
        <dbReference type="ARBA" id="ARBA00022723"/>
    </source>
</evidence>
<dbReference type="InterPro" id="IPR005141">
    <property type="entry name" value="eRF1_2"/>
</dbReference>
<dbReference type="PANTHER" id="PTHR10853:SF0">
    <property type="entry name" value="PROTEIN PELOTA HOMOLOG"/>
    <property type="match status" value="1"/>
</dbReference>
<comment type="subcellular location">
    <subcellularLocation>
        <location evidence="2">Cytoplasm</location>
    </subcellularLocation>
</comment>
<evidence type="ECO:0000256" key="4">
    <source>
        <dbReference type="ARBA" id="ARBA00022490"/>
    </source>
</evidence>